<dbReference type="RefSeq" id="WP_338737563.1">
    <property type="nucleotide sequence ID" value="NZ_CP146612.1"/>
</dbReference>
<evidence type="ECO:0000256" key="3">
    <source>
        <dbReference type="ARBA" id="ARBA00022741"/>
    </source>
</evidence>
<dbReference type="EMBL" id="CP146612">
    <property type="protein sequence ID" value="WWX25420.1"/>
    <property type="molecule type" value="Genomic_DNA"/>
</dbReference>
<accession>A0ABZ2J3D9</accession>
<dbReference type="InterPro" id="IPR032907">
    <property type="entry name" value="CetZ"/>
</dbReference>
<dbReference type="InterPro" id="IPR003008">
    <property type="entry name" value="Tubulin_FtsZ_GTPase"/>
</dbReference>
<feature type="domain" description="Tubulin/FtsZ GTPase" evidence="7">
    <location>
        <begin position="2"/>
        <end position="205"/>
    </location>
</feature>
<dbReference type="Proteomes" id="UP001375370">
    <property type="component" value="Chromosome"/>
</dbReference>
<sequence>MKLIVVGLGQAGSRIADEFARINKRAKSQRNIEICPGIFAVNTDAADLTGLTTIEPDYQHRILIGGRKTGGHGVGKINELGAEVARADADKVIDALRSARHFYEADAFLLAASSAGGTGSGSIPIIAQRIKERYPEKPLYTLLALPFEHERETEERASYNSAVCLKSVYGISDCVFLIDNQRYVMKDSSLGNNISRINEMIVEPFYDLLCAGEEKNPRFIGAKTLDAGDIIQTLSGWSVYGWGHADLNKSFNPFERSNDFRKKTSETHKGIQAMDEAISEMSLRVNPKDAGRAIYLVTAPAKEMNMDMMRELNEWMRELCPNAIIRNGDYPRGTSRISVNVILSELSDVEKVRNFYSDSIDLIPVIKQRQVELRNKLDDIDDMSKDIPSLLEE</sequence>
<evidence type="ECO:0000313" key="9">
    <source>
        <dbReference type="Proteomes" id="UP001375370"/>
    </source>
</evidence>
<evidence type="ECO:0000256" key="6">
    <source>
        <dbReference type="HAMAP-Rule" id="MF_01946"/>
    </source>
</evidence>
<dbReference type="SUPFAM" id="SSF52490">
    <property type="entry name" value="Tubulin nucleotide-binding domain-like"/>
    <property type="match status" value="1"/>
</dbReference>
<dbReference type="HAMAP" id="MF_01946">
    <property type="entry name" value="CetZ"/>
    <property type="match status" value="1"/>
</dbReference>
<proteinExistence type="inferred from homology"/>
<keyword evidence="2 6" id="KW-0963">Cytoplasm</keyword>
<feature type="binding site" evidence="6">
    <location>
        <position position="198"/>
    </location>
    <ligand>
        <name>GTP</name>
        <dbReference type="ChEBI" id="CHEBI:37565"/>
    </ligand>
</feature>
<dbReference type="PANTHER" id="PTHR30314">
    <property type="entry name" value="CELL DIVISION PROTEIN FTSZ-RELATED"/>
    <property type="match status" value="1"/>
</dbReference>
<protein>
    <recommendedName>
        <fullName evidence="6">Tubulin-like protein CetZ</fullName>
    </recommendedName>
</protein>
<evidence type="ECO:0000259" key="7">
    <source>
        <dbReference type="SMART" id="SM00864"/>
    </source>
</evidence>
<feature type="binding site" evidence="6">
    <location>
        <position position="180"/>
    </location>
    <ligand>
        <name>GTP</name>
        <dbReference type="ChEBI" id="CHEBI:37565"/>
    </ligand>
</feature>
<gene>
    <name evidence="6" type="primary">cetZ</name>
    <name evidence="8" type="ORF">V8247_00180</name>
</gene>
<keyword evidence="5 6" id="KW-0342">GTP-binding</keyword>
<keyword evidence="3 6" id="KW-0547">Nucleotide-binding</keyword>
<dbReference type="InterPro" id="IPR045061">
    <property type="entry name" value="FtsZ/CetZ"/>
</dbReference>
<dbReference type="SMART" id="SM00864">
    <property type="entry name" value="Tubulin"/>
    <property type="match status" value="1"/>
</dbReference>
<evidence type="ECO:0000256" key="5">
    <source>
        <dbReference type="ARBA" id="ARBA00023134"/>
    </source>
</evidence>
<evidence type="ECO:0000256" key="1">
    <source>
        <dbReference type="ARBA" id="ARBA00006877"/>
    </source>
</evidence>
<feature type="binding site" evidence="6">
    <location>
        <begin position="10"/>
        <end position="14"/>
    </location>
    <ligand>
        <name>GTP</name>
        <dbReference type="ChEBI" id="CHEBI:37565"/>
    </ligand>
</feature>
<dbReference type="InterPro" id="IPR037103">
    <property type="entry name" value="Tubulin/FtsZ-like_C"/>
</dbReference>
<dbReference type="CDD" id="cd02202">
    <property type="entry name" value="CetZ_tubulin-like"/>
    <property type="match status" value="1"/>
</dbReference>
<comment type="function">
    <text evidence="6">Involved in cell shape control.</text>
</comment>
<organism evidence="8 9">
    <name type="scientific">Candidatus Dehalogenimonas loeffleri</name>
    <dbReference type="NCBI Taxonomy" id="3127115"/>
    <lineage>
        <taxon>Bacteria</taxon>
        <taxon>Bacillati</taxon>
        <taxon>Chloroflexota</taxon>
        <taxon>Dehalococcoidia</taxon>
        <taxon>Dehalococcoidales</taxon>
        <taxon>Dehalococcoidaceae</taxon>
        <taxon>Dehalogenimonas</taxon>
    </lineage>
</organism>
<reference evidence="8 9" key="1">
    <citation type="submission" date="2024-03" db="EMBL/GenBank/DDBJ databases">
        <title>A Dehalogenimonas Isolated from Estuarine Sediments Dihaloeliminates Chlorinated Alkanes.</title>
        <authorList>
            <person name="Yang Y."/>
            <person name="Wang H."/>
        </authorList>
    </citation>
    <scope>NUCLEOTIDE SEQUENCE [LARGE SCALE GENOMIC DNA]</scope>
    <source>
        <strain evidence="8 9">W</strain>
    </source>
</reference>
<dbReference type="PROSITE" id="PS00227">
    <property type="entry name" value="TUBULIN"/>
    <property type="match status" value="1"/>
</dbReference>
<dbReference type="Gene3D" id="3.40.50.1440">
    <property type="entry name" value="Tubulin/FtsZ, GTPase domain"/>
    <property type="match status" value="1"/>
</dbReference>
<dbReference type="Gene3D" id="3.30.1330.20">
    <property type="entry name" value="Tubulin/FtsZ, C-terminal domain"/>
    <property type="match status" value="1"/>
</dbReference>
<comment type="subcellular location">
    <subcellularLocation>
        <location evidence="6">Cytoplasm</location>
    </subcellularLocation>
</comment>
<evidence type="ECO:0000256" key="2">
    <source>
        <dbReference type="ARBA" id="ARBA00022490"/>
    </source>
</evidence>
<comment type="similarity">
    <text evidence="1 6">Belongs to the CetZ family.</text>
</comment>
<keyword evidence="4 6" id="KW-0133">Cell shape</keyword>
<evidence type="ECO:0000256" key="4">
    <source>
        <dbReference type="ARBA" id="ARBA00022960"/>
    </source>
</evidence>
<dbReference type="Pfam" id="PF21011">
    <property type="entry name" value="CetZ_C"/>
    <property type="match status" value="1"/>
</dbReference>
<evidence type="ECO:0000313" key="8">
    <source>
        <dbReference type="EMBL" id="WWX25420.1"/>
    </source>
</evidence>
<feature type="binding site" evidence="6">
    <location>
        <position position="150"/>
    </location>
    <ligand>
        <name>GTP</name>
        <dbReference type="ChEBI" id="CHEBI:37565"/>
    </ligand>
</feature>
<feature type="binding site" evidence="6">
    <location>
        <begin position="117"/>
        <end position="119"/>
    </location>
    <ligand>
        <name>GTP</name>
        <dbReference type="ChEBI" id="CHEBI:37565"/>
    </ligand>
</feature>
<keyword evidence="9" id="KW-1185">Reference proteome</keyword>
<dbReference type="InterPro" id="IPR036525">
    <property type="entry name" value="Tubulin/FtsZ_GTPase_sf"/>
</dbReference>
<name>A0ABZ2J3D9_9CHLR</name>
<dbReference type="Pfam" id="PF00091">
    <property type="entry name" value="Tubulin"/>
    <property type="match status" value="1"/>
</dbReference>
<dbReference type="InterPro" id="IPR017975">
    <property type="entry name" value="Tubulin_CS"/>
</dbReference>
<dbReference type="PANTHER" id="PTHR30314:SF10">
    <property type="entry name" value="TUBULIN-LIKE PROTEIN CETZ"/>
    <property type="match status" value="1"/>
</dbReference>
<dbReference type="InterPro" id="IPR048737">
    <property type="entry name" value="CetZ_C"/>
</dbReference>